<comment type="caution">
    <text evidence="10">The sequence shown here is derived from an EMBL/GenBank/DDBJ whole genome shotgun (WGS) entry which is preliminary data.</text>
</comment>
<dbReference type="SUPFAM" id="SSF56645">
    <property type="entry name" value="Acyl-CoA dehydrogenase NM domain-like"/>
    <property type="match status" value="1"/>
</dbReference>
<name>A0A2U2CHV0_9RHOB</name>
<dbReference type="Gene3D" id="1.10.540.10">
    <property type="entry name" value="Acyl-CoA dehydrogenase/oxidase, N-terminal domain"/>
    <property type="match status" value="1"/>
</dbReference>
<dbReference type="InterPro" id="IPR046373">
    <property type="entry name" value="Acyl-CoA_Oxase/DH_mid-dom_sf"/>
</dbReference>
<feature type="domain" description="Acyl-CoA oxidase/dehydrogenase middle" evidence="8">
    <location>
        <begin position="130"/>
        <end position="225"/>
    </location>
</feature>
<dbReference type="Pfam" id="PF00441">
    <property type="entry name" value="Acyl-CoA_dh_1"/>
    <property type="match status" value="1"/>
</dbReference>
<evidence type="ECO:0000259" key="7">
    <source>
        <dbReference type="Pfam" id="PF00441"/>
    </source>
</evidence>
<reference evidence="10 11" key="1">
    <citation type="submission" date="2018-05" db="EMBL/GenBank/DDBJ databases">
        <title>Pararhodobacter marina sp. nov., isolated from deep-sea water of the Indian Ocean.</title>
        <authorList>
            <person name="Lai Q.Sr."/>
            <person name="Liu X."/>
            <person name="Shao Z."/>
        </authorList>
    </citation>
    <scope>NUCLEOTIDE SEQUENCE [LARGE SCALE GENOMIC DNA]</scope>
    <source>
        <strain evidence="10 11">CIC4N-9</strain>
    </source>
</reference>
<dbReference type="GO" id="GO:0050660">
    <property type="term" value="F:flavin adenine dinucleotide binding"/>
    <property type="evidence" value="ECO:0007669"/>
    <property type="project" value="InterPro"/>
</dbReference>
<evidence type="ECO:0000256" key="6">
    <source>
        <dbReference type="RuleBase" id="RU362125"/>
    </source>
</evidence>
<keyword evidence="4 6" id="KW-0274">FAD</keyword>
<evidence type="ECO:0000256" key="3">
    <source>
        <dbReference type="ARBA" id="ARBA00022630"/>
    </source>
</evidence>
<dbReference type="InterPro" id="IPR036250">
    <property type="entry name" value="AcylCo_DH-like_C"/>
</dbReference>
<dbReference type="InterPro" id="IPR006089">
    <property type="entry name" value="Acyl-CoA_DH_CS"/>
</dbReference>
<feature type="domain" description="Acyl-CoA dehydrogenase/oxidase C-terminal" evidence="7">
    <location>
        <begin position="276"/>
        <end position="379"/>
    </location>
</feature>
<dbReference type="PROSITE" id="PS00072">
    <property type="entry name" value="ACYL_COA_DH_1"/>
    <property type="match status" value="1"/>
</dbReference>
<accession>A0A2U2CHV0</accession>
<dbReference type="Proteomes" id="UP000244940">
    <property type="component" value="Unassembled WGS sequence"/>
</dbReference>
<comment type="similarity">
    <text evidence="2 6">Belongs to the acyl-CoA dehydrogenase family.</text>
</comment>
<dbReference type="Pfam" id="PF02770">
    <property type="entry name" value="Acyl-CoA_dh_M"/>
    <property type="match status" value="1"/>
</dbReference>
<dbReference type="RefSeq" id="WP_109531264.1">
    <property type="nucleotide sequence ID" value="NZ_QEYD01000001.1"/>
</dbReference>
<evidence type="ECO:0000256" key="1">
    <source>
        <dbReference type="ARBA" id="ARBA00001974"/>
    </source>
</evidence>
<dbReference type="GO" id="GO:0003995">
    <property type="term" value="F:acyl-CoA dehydrogenase activity"/>
    <property type="evidence" value="ECO:0007669"/>
    <property type="project" value="InterPro"/>
</dbReference>
<protein>
    <submittedName>
        <fullName evidence="10">Acyl-CoA dehydrogenase</fullName>
    </submittedName>
</protein>
<dbReference type="InterPro" id="IPR013786">
    <property type="entry name" value="AcylCoA_DH/ox_N"/>
</dbReference>
<evidence type="ECO:0000313" key="11">
    <source>
        <dbReference type="Proteomes" id="UP000244940"/>
    </source>
</evidence>
<dbReference type="Gene3D" id="2.40.110.10">
    <property type="entry name" value="Butyryl-CoA Dehydrogenase, subunit A, domain 2"/>
    <property type="match status" value="1"/>
</dbReference>
<evidence type="ECO:0000259" key="8">
    <source>
        <dbReference type="Pfam" id="PF02770"/>
    </source>
</evidence>
<gene>
    <name evidence="10" type="ORF">C4N9_00075</name>
</gene>
<dbReference type="OrthoDB" id="9780544at2"/>
<keyword evidence="3 6" id="KW-0285">Flavoprotein</keyword>
<dbReference type="GeneID" id="94363279"/>
<dbReference type="SUPFAM" id="SSF47203">
    <property type="entry name" value="Acyl-CoA dehydrogenase C-terminal domain-like"/>
    <property type="match status" value="1"/>
</dbReference>
<dbReference type="InterPro" id="IPR037069">
    <property type="entry name" value="AcylCoA_DH/ox_N_sf"/>
</dbReference>
<dbReference type="GO" id="GO:0005886">
    <property type="term" value="C:plasma membrane"/>
    <property type="evidence" value="ECO:0007669"/>
    <property type="project" value="TreeGrafter"/>
</dbReference>
<dbReference type="InterPro" id="IPR009100">
    <property type="entry name" value="AcylCoA_DH/oxidase_NM_dom_sf"/>
</dbReference>
<evidence type="ECO:0000256" key="5">
    <source>
        <dbReference type="ARBA" id="ARBA00023002"/>
    </source>
</evidence>
<dbReference type="Pfam" id="PF02771">
    <property type="entry name" value="Acyl-CoA_dh_N"/>
    <property type="match status" value="1"/>
</dbReference>
<evidence type="ECO:0000256" key="4">
    <source>
        <dbReference type="ARBA" id="ARBA00022827"/>
    </source>
</evidence>
<organism evidence="10 11">
    <name type="scientific">Pararhodobacter marinus</name>
    <dbReference type="NCBI Taxonomy" id="2184063"/>
    <lineage>
        <taxon>Bacteria</taxon>
        <taxon>Pseudomonadati</taxon>
        <taxon>Pseudomonadota</taxon>
        <taxon>Alphaproteobacteria</taxon>
        <taxon>Rhodobacterales</taxon>
        <taxon>Paracoccaceae</taxon>
        <taxon>Pararhodobacter</taxon>
    </lineage>
</organism>
<sequence length="382" mass="40982">MDTPFRFDPVDLPPEALALRAQVRDFLAPRAGAFSAHTKGLSWMGVDQAFSRGMAAEGWIGMTWPRAYGGRERSQLERYVVLEEMLAVGAPVGFHWIADRQSGPLILKLGTEAQKRFYLPQIASGEACFCIGLSEPDAGSDLAAIRTRLKRDGEGWRLSGRKIWTTNAHHSRYMIALVRSEGTAADRHKGLSQVIVPMDAPGVEIRQIRDMAGDAHFNEVTFDDVSLPAEALIGTEGAGWAQATAELAYERSGPERYLSSFPLLAASVDAAMPGDRLTARVLGDAVADAAVLRSMSLAVAGMLDRGELPNNEAAVVKDIGVDFEQRLPEVARAVAGPGAALGDAGQFGALYQAVLQLAPAFSLRGGTKEIVRGIMARGLGLR</sequence>
<dbReference type="EMBL" id="QEYD01000001">
    <property type="protein sequence ID" value="PWE31463.1"/>
    <property type="molecule type" value="Genomic_DNA"/>
</dbReference>
<evidence type="ECO:0000313" key="10">
    <source>
        <dbReference type="EMBL" id="PWE31463.1"/>
    </source>
</evidence>
<dbReference type="InterPro" id="IPR009075">
    <property type="entry name" value="AcylCo_DH/oxidase_C"/>
</dbReference>
<dbReference type="PANTHER" id="PTHR43292">
    <property type="entry name" value="ACYL-COA DEHYDROGENASE"/>
    <property type="match status" value="1"/>
</dbReference>
<dbReference type="InterPro" id="IPR052161">
    <property type="entry name" value="Mycobact_Acyl-CoA_DH"/>
</dbReference>
<dbReference type="AlphaFoldDB" id="A0A2U2CHV0"/>
<dbReference type="Gene3D" id="1.20.140.10">
    <property type="entry name" value="Butyryl-CoA Dehydrogenase, subunit A, domain 3"/>
    <property type="match status" value="1"/>
</dbReference>
<comment type="cofactor">
    <cofactor evidence="1 6">
        <name>FAD</name>
        <dbReference type="ChEBI" id="CHEBI:57692"/>
    </cofactor>
</comment>
<dbReference type="PANTHER" id="PTHR43292:SF4">
    <property type="entry name" value="ACYL-COA DEHYDROGENASE FADE34"/>
    <property type="match status" value="1"/>
</dbReference>
<evidence type="ECO:0000256" key="2">
    <source>
        <dbReference type="ARBA" id="ARBA00009347"/>
    </source>
</evidence>
<dbReference type="InterPro" id="IPR006091">
    <property type="entry name" value="Acyl-CoA_Oxase/DH_mid-dom"/>
</dbReference>
<keyword evidence="11" id="KW-1185">Reference proteome</keyword>
<proteinExistence type="inferred from homology"/>
<evidence type="ECO:0000259" key="9">
    <source>
        <dbReference type="Pfam" id="PF02771"/>
    </source>
</evidence>
<feature type="domain" description="Acyl-CoA dehydrogenase/oxidase N-terminal" evidence="9">
    <location>
        <begin position="14"/>
        <end position="126"/>
    </location>
</feature>
<dbReference type="FunFam" id="2.40.110.10:FF:000011">
    <property type="entry name" value="Acyl-CoA dehydrogenase FadE34"/>
    <property type="match status" value="1"/>
</dbReference>
<keyword evidence="5 6" id="KW-0560">Oxidoreductase</keyword>